<feature type="compositionally biased region" description="Basic and acidic residues" evidence="1">
    <location>
        <begin position="275"/>
        <end position="287"/>
    </location>
</feature>
<evidence type="ECO:0000313" key="3">
    <source>
        <dbReference type="Proteomes" id="UP001296104"/>
    </source>
</evidence>
<proteinExistence type="predicted"/>
<dbReference type="EMBL" id="CAVMBE010000135">
    <property type="protein sequence ID" value="CAK4034764.1"/>
    <property type="molecule type" value="Genomic_DNA"/>
</dbReference>
<sequence>MDVLARLNAALQALRQPPPQYNFNSVTTVTARMELHPNTMHLLSSDSYLNSNVQSALKKGGKGTDKHSAKVKAALNVVEALESLVKQQQKDSASSAKQKSAGSTKQKKDKKSGKNKESTQGKDVDVGQGDVWDNEGGSEEDELEIVQPHGVRRGKRGKGKKQDNQSGTGCEENGHGKTTSVGKRLKVIRVLHEADISGTEDGQQRIVRAGEKPLKIIRIRASADDSGEEVDSQVDDSTDDQPLKLVRVRRPPTANAQNDAIQQKRPRRVKVAVAQDHDSGNSDHSESPEPATQNHAQDSTTTTQAPSLGATLSGEVQQAQARIHSQAQAHAQNVPSTPSSRRRHALVSHGEYTIPEQSGELEEGEIDSGAEEMDIDPPTPLQQTPSKRKRSEAECERERKRKDLRRA</sequence>
<gene>
    <name evidence="2" type="ORF">LECACI_7A009922</name>
</gene>
<feature type="compositionally biased region" description="Acidic residues" evidence="1">
    <location>
        <begin position="225"/>
        <end position="239"/>
    </location>
</feature>
<feature type="compositionally biased region" description="Acidic residues" evidence="1">
    <location>
        <begin position="359"/>
        <end position="375"/>
    </location>
</feature>
<organism evidence="2 3">
    <name type="scientific">Lecanosticta acicola</name>
    <dbReference type="NCBI Taxonomy" id="111012"/>
    <lineage>
        <taxon>Eukaryota</taxon>
        <taxon>Fungi</taxon>
        <taxon>Dikarya</taxon>
        <taxon>Ascomycota</taxon>
        <taxon>Pezizomycotina</taxon>
        <taxon>Dothideomycetes</taxon>
        <taxon>Dothideomycetidae</taxon>
        <taxon>Mycosphaerellales</taxon>
        <taxon>Mycosphaerellaceae</taxon>
        <taxon>Lecanosticta</taxon>
    </lineage>
</organism>
<comment type="caution">
    <text evidence="2">The sequence shown here is derived from an EMBL/GenBank/DDBJ whole genome shotgun (WGS) entry which is preliminary data.</text>
</comment>
<feature type="compositionally biased region" description="Acidic residues" evidence="1">
    <location>
        <begin position="132"/>
        <end position="144"/>
    </location>
</feature>
<dbReference type="Proteomes" id="UP001296104">
    <property type="component" value="Unassembled WGS sequence"/>
</dbReference>
<feature type="region of interest" description="Disordered" evidence="1">
    <location>
        <begin position="87"/>
        <end position="184"/>
    </location>
</feature>
<feature type="compositionally biased region" description="Polar residues" evidence="1">
    <location>
        <begin position="314"/>
        <end position="339"/>
    </location>
</feature>
<protein>
    <submittedName>
        <fullName evidence="2">Uncharacterized protein</fullName>
    </submittedName>
</protein>
<name>A0AAI9EFW0_9PEZI</name>
<evidence type="ECO:0000256" key="1">
    <source>
        <dbReference type="SAM" id="MobiDB-lite"/>
    </source>
</evidence>
<feature type="compositionally biased region" description="Low complexity" evidence="1">
    <location>
        <begin position="87"/>
        <end position="104"/>
    </location>
</feature>
<feature type="compositionally biased region" description="Basic residues" evidence="1">
    <location>
        <begin position="150"/>
        <end position="159"/>
    </location>
</feature>
<accession>A0AAI9EFW0</accession>
<evidence type="ECO:0000313" key="2">
    <source>
        <dbReference type="EMBL" id="CAK4034764.1"/>
    </source>
</evidence>
<feature type="compositionally biased region" description="Basic and acidic residues" evidence="1">
    <location>
        <begin position="112"/>
        <end position="125"/>
    </location>
</feature>
<keyword evidence="3" id="KW-1185">Reference proteome</keyword>
<feature type="region of interest" description="Disordered" evidence="1">
    <location>
        <begin position="197"/>
        <end position="407"/>
    </location>
</feature>
<reference evidence="2" key="1">
    <citation type="submission" date="2023-11" db="EMBL/GenBank/DDBJ databases">
        <authorList>
            <person name="Alioto T."/>
            <person name="Alioto T."/>
            <person name="Gomez Garrido J."/>
        </authorList>
    </citation>
    <scope>NUCLEOTIDE SEQUENCE</scope>
</reference>
<feature type="compositionally biased region" description="Polar residues" evidence="1">
    <location>
        <begin position="290"/>
        <end position="306"/>
    </location>
</feature>
<dbReference type="AlphaFoldDB" id="A0AAI9EFW0"/>